<dbReference type="RefSeq" id="XP_040619090.1">
    <property type="nucleotide sequence ID" value="XM_040760372.1"/>
</dbReference>
<keyword evidence="3" id="KW-1185">Reference proteome</keyword>
<comment type="caution">
    <text evidence="2">The sequence shown here is derived from an EMBL/GenBank/DDBJ whole genome shotgun (WGS) entry which is preliminary data.</text>
</comment>
<sequence>MDNGGAGGNASSPSPELAVDLSTAQEPLSQAERAAARDTFYRVVQHFETTDPYNTASRTTRRTLYSQPLLVRYTYEFARSVESQDIFLRSFCNALALDVAAIDVTLDFDELAPLFSAFAEYLMDNFFLPCLCRDRGAAIDAES</sequence>
<evidence type="ECO:0000313" key="3">
    <source>
        <dbReference type="Proteomes" id="UP000031575"/>
    </source>
</evidence>
<evidence type="ECO:0000313" key="2">
    <source>
        <dbReference type="EMBL" id="KIH91080.1"/>
    </source>
</evidence>
<accession>A0A0C2IWC2</accession>
<feature type="region of interest" description="Disordered" evidence="1">
    <location>
        <begin position="1"/>
        <end position="21"/>
    </location>
</feature>
<dbReference type="HOGENOM" id="CLU_1908062_0_0_1"/>
<protein>
    <submittedName>
        <fullName evidence="2">Uncharacterized protein</fullName>
    </submittedName>
</protein>
<dbReference type="OrthoDB" id="2104739at2759"/>
<organism evidence="2 3">
    <name type="scientific">Sporothrix brasiliensis 5110</name>
    <dbReference type="NCBI Taxonomy" id="1398154"/>
    <lineage>
        <taxon>Eukaryota</taxon>
        <taxon>Fungi</taxon>
        <taxon>Dikarya</taxon>
        <taxon>Ascomycota</taxon>
        <taxon>Pezizomycotina</taxon>
        <taxon>Sordariomycetes</taxon>
        <taxon>Sordariomycetidae</taxon>
        <taxon>Ophiostomatales</taxon>
        <taxon>Ophiostomataceae</taxon>
        <taxon>Sporothrix</taxon>
    </lineage>
</organism>
<reference evidence="2 3" key="1">
    <citation type="journal article" date="2014" name="BMC Genomics">
        <title>Comparative genomics of the major fungal agents of human and animal Sporotrichosis: Sporothrix schenckii and Sporothrix brasiliensis.</title>
        <authorList>
            <person name="Teixeira M.M."/>
            <person name="de Almeida L.G."/>
            <person name="Kubitschek-Barreira P."/>
            <person name="Alves F.L."/>
            <person name="Kioshima E.S."/>
            <person name="Abadio A.K."/>
            <person name="Fernandes L."/>
            <person name="Derengowski L.S."/>
            <person name="Ferreira K.S."/>
            <person name="Souza R.C."/>
            <person name="Ruiz J.C."/>
            <person name="de Andrade N.C."/>
            <person name="Paes H.C."/>
            <person name="Nicola A.M."/>
            <person name="Albuquerque P."/>
            <person name="Gerber A.L."/>
            <person name="Martins V.P."/>
            <person name="Peconick L.D."/>
            <person name="Neto A.V."/>
            <person name="Chaucanez C.B."/>
            <person name="Silva P.A."/>
            <person name="Cunha O.L."/>
            <person name="de Oliveira F.F."/>
            <person name="dos Santos T.C."/>
            <person name="Barros A.L."/>
            <person name="Soares M.A."/>
            <person name="de Oliveira L.M."/>
            <person name="Marini M.M."/>
            <person name="Villalobos-Duno H."/>
            <person name="Cunha M.M."/>
            <person name="de Hoog S."/>
            <person name="da Silveira J.F."/>
            <person name="Henrissat B."/>
            <person name="Nino-Vega G.A."/>
            <person name="Cisalpino P.S."/>
            <person name="Mora-Montes H.M."/>
            <person name="Almeida S.R."/>
            <person name="Stajich J.E."/>
            <person name="Lopes-Bezerra L.M."/>
            <person name="Vasconcelos A.T."/>
            <person name="Felipe M.S."/>
        </authorList>
    </citation>
    <scope>NUCLEOTIDE SEQUENCE [LARGE SCALE GENOMIC DNA]</scope>
    <source>
        <strain evidence="2 3">5110</strain>
    </source>
</reference>
<dbReference type="GeneID" id="63675293"/>
<dbReference type="AlphaFoldDB" id="A0A0C2IWC2"/>
<proteinExistence type="predicted"/>
<dbReference type="Proteomes" id="UP000031575">
    <property type="component" value="Unassembled WGS sequence"/>
</dbReference>
<dbReference type="EMBL" id="AWTV01000007">
    <property type="protein sequence ID" value="KIH91080.1"/>
    <property type="molecule type" value="Genomic_DNA"/>
</dbReference>
<dbReference type="VEuPathDB" id="FungiDB:SPBR_02063"/>
<name>A0A0C2IWC2_9PEZI</name>
<gene>
    <name evidence="2" type="ORF">SPBR_02063</name>
</gene>
<evidence type="ECO:0000256" key="1">
    <source>
        <dbReference type="SAM" id="MobiDB-lite"/>
    </source>
</evidence>